<dbReference type="Proteomes" id="UP000536262">
    <property type="component" value="Unassembled WGS sequence"/>
</dbReference>
<dbReference type="EMBL" id="JACHOU010000011">
    <property type="protein sequence ID" value="MBB6356078.1"/>
    <property type="molecule type" value="Genomic_DNA"/>
</dbReference>
<gene>
    <name evidence="1" type="ORF">GGR00_003883</name>
</gene>
<name>A0A7X0FAT5_9HYPH</name>
<dbReference type="AlphaFoldDB" id="A0A7X0FAT5"/>
<organism evidence="1 2">
    <name type="scientific">Aminobacter aganoensis</name>
    <dbReference type="NCBI Taxonomy" id="83264"/>
    <lineage>
        <taxon>Bacteria</taxon>
        <taxon>Pseudomonadati</taxon>
        <taxon>Pseudomonadota</taxon>
        <taxon>Alphaproteobacteria</taxon>
        <taxon>Hyphomicrobiales</taxon>
        <taxon>Phyllobacteriaceae</taxon>
        <taxon>Aminobacter</taxon>
    </lineage>
</organism>
<reference evidence="1 2" key="1">
    <citation type="submission" date="2020-08" db="EMBL/GenBank/DDBJ databases">
        <title>Genomic Encyclopedia of Type Strains, Phase IV (KMG-IV): sequencing the most valuable type-strain genomes for metagenomic binning, comparative biology and taxonomic classification.</title>
        <authorList>
            <person name="Goeker M."/>
        </authorList>
    </citation>
    <scope>NUCLEOTIDE SEQUENCE [LARGE SCALE GENOMIC DNA]</scope>
    <source>
        <strain evidence="1 2">DSM 7051</strain>
    </source>
</reference>
<protein>
    <submittedName>
        <fullName evidence="1">Uncharacterized protein</fullName>
    </submittedName>
</protein>
<evidence type="ECO:0000313" key="1">
    <source>
        <dbReference type="EMBL" id="MBB6356078.1"/>
    </source>
</evidence>
<evidence type="ECO:0000313" key="2">
    <source>
        <dbReference type="Proteomes" id="UP000536262"/>
    </source>
</evidence>
<comment type="caution">
    <text evidence="1">The sequence shown here is derived from an EMBL/GenBank/DDBJ whole genome shotgun (WGS) entry which is preliminary data.</text>
</comment>
<sequence>MFLSRLREAKWFMRVENIGAHDFSCPFQDPSQTGKSPADACCGRVSENAAQHFFAGLGRFGVLALHKLLGFAVALRLSSSPAKCYRLLTWHTGLPGEDADAC</sequence>
<proteinExistence type="predicted"/>
<dbReference type="RefSeq" id="WP_345156230.1">
    <property type="nucleotide sequence ID" value="NZ_BAABEG010000001.1"/>
</dbReference>
<accession>A0A7X0FAT5</accession>
<keyword evidence="2" id="KW-1185">Reference proteome</keyword>